<dbReference type="GO" id="GO:0016209">
    <property type="term" value="F:antioxidant activity"/>
    <property type="evidence" value="ECO:0007669"/>
    <property type="project" value="InterPro"/>
</dbReference>
<proteinExistence type="predicted"/>
<organism evidence="2 3">
    <name type="scientific">Abyssalbus ytuae</name>
    <dbReference type="NCBI Taxonomy" id="2926907"/>
    <lineage>
        <taxon>Bacteria</taxon>
        <taxon>Pseudomonadati</taxon>
        <taxon>Bacteroidota</taxon>
        <taxon>Flavobacteriia</taxon>
        <taxon>Flavobacteriales</taxon>
        <taxon>Flavobacteriaceae</taxon>
        <taxon>Abyssalbus</taxon>
    </lineage>
</organism>
<dbReference type="SUPFAM" id="SSF52833">
    <property type="entry name" value="Thioredoxin-like"/>
    <property type="match status" value="1"/>
</dbReference>
<protein>
    <submittedName>
        <fullName evidence="2">TlpA family protein disulfide reductase</fullName>
    </submittedName>
</protein>
<dbReference type="AlphaFoldDB" id="A0A9E6ZZQ2"/>
<evidence type="ECO:0000259" key="1">
    <source>
        <dbReference type="PROSITE" id="PS51352"/>
    </source>
</evidence>
<evidence type="ECO:0000313" key="3">
    <source>
        <dbReference type="Proteomes" id="UP000831290"/>
    </source>
</evidence>
<accession>A0A9E6ZZQ2</accession>
<evidence type="ECO:0000313" key="2">
    <source>
        <dbReference type="EMBL" id="UOB16851.1"/>
    </source>
</evidence>
<dbReference type="PANTHER" id="PTHR42852:SF17">
    <property type="entry name" value="THIOREDOXIN-LIKE PROTEIN HI_1115"/>
    <property type="match status" value="1"/>
</dbReference>
<dbReference type="InterPro" id="IPR036249">
    <property type="entry name" value="Thioredoxin-like_sf"/>
</dbReference>
<dbReference type="Gene3D" id="3.40.30.10">
    <property type="entry name" value="Glutaredoxin"/>
    <property type="match status" value="1"/>
</dbReference>
<reference evidence="2" key="1">
    <citation type="submission" date="2022-03" db="EMBL/GenBank/DDBJ databases">
        <title>Description of Abyssus ytuae gen. nov., sp. nov., a novel member of the family Flavobacteriaceae isolated from the sediment of Mariana Trench.</title>
        <authorList>
            <person name="Zhang J."/>
            <person name="Xu X."/>
        </authorList>
    </citation>
    <scope>NUCLEOTIDE SEQUENCE</scope>
    <source>
        <strain evidence="2">MT3330</strain>
    </source>
</reference>
<keyword evidence="3" id="KW-1185">Reference proteome</keyword>
<dbReference type="KEGG" id="fbm:MQE35_14035"/>
<dbReference type="PANTHER" id="PTHR42852">
    <property type="entry name" value="THIOL:DISULFIDE INTERCHANGE PROTEIN DSBE"/>
    <property type="match status" value="1"/>
</dbReference>
<dbReference type="InterPro" id="IPR013766">
    <property type="entry name" value="Thioredoxin_domain"/>
</dbReference>
<dbReference type="InterPro" id="IPR050553">
    <property type="entry name" value="Thioredoxin_ResA/DsbE_sf"/>
</dbReference>
<dbReference type="CDD" id="cd02966">
    <property type="entry name" value="TlpA_like_family"/>
    <property type="match status" value="1"/>
</dbReference>
<dbReference type="RefSeq" id="WP_255842098.1">
    <property type="nucleotide sequence ID" value="NZ_CP094358.1"/>
</dbReference>
<dbReference type="PROSITE" id="PS51352">
    <property type="entry name" value="THIOREDOXIN_2"/>
    <property type="match status" value="1"/>
</dbReference>
<dbReference type="InterPro" id="IPR000866">
    <property type="entry name" value="AhpC/TSA"/>
</dbReference>
<dbReference type="PROSITE" id="PS51257">
    <property type="entry name" value="PROKAR_LIPOPROTEIN"/>
    <property type="match status" value="1"/>
</dbReference>
<sequence>MKLSIKYSVVSVFFVFLLSCKKSDNKSEKAVTGSIENTSENVDDNLRNSIESFNFEGFSKYLNKEDNKTYVINFWATWCKPCVAELPFFEEINKNYKEKNVEVILVSLDFPKKIEKSLIPFLEKNKIKSKVVLLDDPKQNDWIPKIDNEWSGAIPATLIYNREQREFYEKSFTYDELEKQLNKFLN</sequence>
<dbReference type="GO" id="GO:0016491">
    <property type="term" value="F:oxidoreductase activity"/>
    <property type="evidence" value="ECO:0007669"/>
    <property type="project" value="InterPro"/>
</dbReference>
<dbReference type="Proteomes" id="UP000831290">
    <property type="component" value="Chromosome"/>
</dbReference>
<dbReference type="EMBL" id="CP094358">
    <property type="protein sequence ID" value="UOB16851.1"/>
    <property type="molecule type" value="Genomic_DNA"/>
</dbReference>
<name>A0A9E6ZZQ2_9FLAO</name>
<feature type="domain" description="Thioredoxin" evidence="1">
    <location>
        <begin position="17"/>
        <end position="186"/>
    </location>
</feature>
<dbReference type="Pfam" id="PF00578">
    <property type="entry name" value="AhpC-TSA"/>
    <property type="match status" value="1"/>
</dbReference>
<gene>
    <name evidence="2" type="ORF">MQE35_14035</name>
</gene>